<comment type="caution">
    <text evidence="1">The sequence shown here is derived from an EMBL/GenBank/DDBJ whole genome shotgun (WGS) entry which is preliminary data.</text>
</comment>
<evidence type="ECO:0000313" key="2">
    <source>
        <dbReference type="Proteomes" id="UP000326757"/>
    </source>
</evidence>
<sequence length="81" mass="9339">MLIMENLLLRMRGLLKNLSPYQAAKSNICDAYMHVETPIVEYSKFCFVHQCNARASPIIVISSYRIALYRKKGKCLTNENL</sequence>
<gene>
    <name evidence="1" type="ORF">EYC80_004941</name>
</gene>
<proteinExistence type="predicted"/>
<dbReference type="Proteomes" id="UP000326757">
    <property type="component" value="Unassembled WGS sequence"/>
</dbReference>
<reference evidence="1 2" key="1">
    <citation type="submission" date="2019-06" db="EMBL/GenBank/DDBJ databases">
        <title>Genome Sequence of the Brown Rot Fungal Pathogen Monilinia laxa.</title>
        <authorList>
            <person name="De Miccolis Angelini R.M."/>
            <person name="Landi L."/>
            <person name="Abate D."/>
            <person name="Pollastro S."/>
            <person name="Romanazzi G."/>
            <person name="Faretra F."/>
        </authorList>
    </citation>
    <scope>NUCLEOTIDE SEQUENCE [LARGE SCALE GENOMIC DNA]</scope>
    <source>
        <strain evidence="1 2">Mlax316</strain>
    </source>
</reference>
<dbReference type="EMBL" id="VIGI01000002">
    <property type="protein sequence ID" value="KAB8303531.1"/>
    <property type="molecule type" value="Genomic_DNA"/>
</dbReference>
<name>A0A5N6KIV6_MONLA</name>
<evidence type="ECO:0000313" key="1">
    <source>
        <dbReference type="EMBL" id="KAB8303531.1"/>
    </source>
</evidence>
<accession>A0A5N6KIV6</accession>
<dbReference type="AlphaFoldDB" id="A0A5N6KIV6"/>
<organism evidence="1 2">
    <name type="scientific">Monilinia laxa</name>
    <name type="common">Brown rot fungus</name>
    <name type="synonym">Sclerotinia laxa</name>
    <dbReference type="NCBI Taxonomy" id="61186"/>
    <lineage>
        <taxon>Eukaryota</taxon>
        <taxon>Fungi</taxon>
        <taxon>Dikarya</taxon>
        <taxon>Ascomycota</taxon>
        <taxon>Pezizomycotina</taxon>
        <taxon>Leotiomycetes</taxon>
        <taxon>Helotiales</taxon>
        <taxon>Sclerotiniaceae</taxon>
        <taxon>Monilinia</taxon>
    </lineage>
</organism>
<keyword evidence="2" id="KW-1185">Reference proteome</keyword>
<protein>
    <submittedName>
        <fullName evidence="1">Uncharacterized protein</fullName>
    </submittedName>
</protein>